<keyword evidence="2" id="KW-0121">Carboxypeptidase</keyword>
<dbReference type="Proteomes" id="UP000183076">
    <property type="component" value="Unassembled WGS sequence"/>
</dbReference>
<feature type="transmembrane region" description="Helical" evidence="4">
    <location>
        <begin position="49"/>
        <end position="69"/>
    </location>
</feature>
<dbReference type="SUPFAM" id="SSF56601">
    <property type="entry name" value="beta-lactamase/transpeptidase-like"/>
    <property type="match status" value="1"/>
</dbReference>
<dbReference type="Gene3D" id="3.30.450.330">
    <property type="match status" value="1"/>
</dbReference>
<dbReference type="GO" id="GO:0008658">
    <property type="term" value="F:penicillin binding"/>
    <property type="evidence" value="ECO:0007669"/>
    <property type="project" value="InterPro"/>
</dbReference>
<dbReference type="Pfam" id="PF03717">
    <property type="entry name" value="PBP_dimer"/>
    <property type="match status" value="1"/>
</dbReference>
<name>A0A1H2QFB1_9RHOB</name>
<dbReference type="GO" id="GO:0004180">
    <property type="term" value="F:carboxypeptidase activity"/>
    <property type="evidence" value="ECO:0007669"/>
    <property type="project" value="UniProtKB-KW"/>
</dbReference>
<dbReference type="STRING" id="60137.SAMN04488041_101177"/>
<dbReference type="SUPFAM" id="SSF56519">
    <property type="entry name" value="Penicillin binding protein dimerisation domain"/>
    <property type="match status" value="1"/>
</dbReference>
<reference evidence="8" key="1">
    <citation type="submission" date="2016-10" db="EMBL/GenBank/DDBJ databases">
        <authorList>
            <person name="Varghese N."/>
            <person name="Submissions S."/>
        </authorList>
    </citation>
    <scope>NUCLEOTIDE SEQUENCE [LARGE SCALE GENOMIC DNA]</scope>
    <source>
        <strain evidence="8">DSM 10014</strain>
    </source>
</reference>
<dbReference type="AlphaFoldDB" id="A0A1H2QFB1"/>
<dbReference type="InterPro" id="IPR012338">
    <property type="entry name" value="Beta-lactam/transpept-like"/>
</dbReference>
<dbReference type="Pfam" id="PF00905">
    <property type="entry name" value="Transpeptidase"/>
    <property type="match status" value="1"/>
</dbReference>
<evidence type="ECO:0000259" key="5">
    <source>
        <dbReference type="Pfam" id="PF00905"/>
    </source>
</evidence>
<dbReference type="Gene3D" id="3.40.710.10">
    <property type="entry name" value="DD-peptidase/beta-lactamase superfamily"/>
    <property type="match status" value="1"/>
</dbReference>
<feature type="domain" description="Penicillin-binding protein dimerisation" evidence="6">
    <location>
        <begin position="87"/>
        <end position="223"/>
    </location>
</feature>
<dbReference type="GeneID" id="94019497"/>
<feature type="domain" description="Penicillin-binding protein transpeptidase" evidence="5">
    <location>
        <begin position="261"/>
        <end position="549"/>
    </location>
</feature>
<dbReference type="GO" id="GO:0005886">
    <property type="term" value="C:plasma membrane"/>
    <property type="evidence" value="ECO:0007669"/>
    <property type="project" value="TreeGrafter"/>
</dbReference>
<evidence type="ECO:0000256" key="3">
    <source>
        <dbReference type="ARBA" id="ARBA00023136"/>
    </source>
</evidence>
<dbReference type="EMBL" id="FNNB01000001">
    <property type="protein sequence ID" value="SDW05508.1"/>
    <property type="molecule type" value="Genomic_DNA"/>
</dbReference>
<gene>
    <name evidence="7" type="ORF">SAMN04488041_101177</name>
</gene>
<evidence type="ECO:0000256" key="1">
    <source>
        <dbReference type="ARBA" id="ARBA00004370"/>
    </source>
</evidence>
<evidence type="ECO:0000256" key="4">
    <source>
        <dbReference type="SAM" id="Phobius"/>
    </source>
</evidence>
<evidence type="ECO:0000256" key="2">
    <source>
        <dbReference type="ARBA" id="ARBA00022645"/>
    </source>
</evidence>
<organism evidence="7 8">
    <name type="scientific">Sulfitobacter pontiacus</name>
    <dbReference type="NCBI Taxonomy" id="60137"/>
    <lineage>
        <taxon>Bacteria</taxon>
        <taxon>Pseudomonadati</taxon>
        <taxon>Pseudomonadota</taxon>
        <taxon>Alphaproteobacteria</taxon>
        <taxon>Rhodobacterales</taxon>
        <taxon>Roseobacteraceae</taxon>
        <taxon>Sulfitobacter</taxon>
    </lineage>
</organism>
<dbReference type="InterPro" id="IPR050515">
    <property type="entry name" value="Beta-lactam/transpept"/>
</dbReference>
<accession>A0A1H2QFB1</accession>
<sequence>MIRTPLRPLARILEARQKGENPDAIERENKRIRHEQMRDASRQRAEGRLLVLGVFFFCAFTVVGARMGVMATTDPTEPRAAAPGSVISATRADIVDRNGNLLATNFETHALYAQPHHMIDPQGAVKKLMAVFPDLNEERLLRDFTGKRKFLWIKKKISPEQMQAVHDIGEPGLLFAPRDMRLYPNGSLAAHIMGGASYGREGVHAAEVIGVAGAEKYFDDYLRDPANGNKPLELSIDMTVQAASERILYGGMKLMNAKGATSVLMDVHTGEVISAVSLPSFDPNDRPRAAVTGDASDSPLFNRSVQGVYELGSVFKIFTAAQAIDLGIATADTVIDTSGPMKVGGFRIGEFHGKNYGKQTVTGIIVHSSNRGTGRLALEIGAERQQEFLKNLGFFEPTPFEIIEASGGKPLLPQRWQELSTVTVSYGHGLSSSPMHLAAGYSAIANGGHKVTPTLRKQSGPVVGPRVMSERAAADARAMLRAVVTEGTASFAEVPGYQIGGKTGTADKPGPRGGYLEDKVIATFASMFPAHDPKYVLIVTLDEPVETSGDKPRRTAGWTAVPVAAEMVRRVAPLLGLRPTVEPDSLADITLSSSN</sequence>
<dbReference type="PANTHER" id="PTHR30627">
    <property type="entry name" value="PEPTIDOGLYCAN D,D-TRANSPEPTIDASE"/>
    <property type="match status" value="1"/>
</dbReference>
<evidence type="ECO:0000313" key="7">
    <source>
        <dbReference type="EMBL" id="SDW05508.1"/>
    </source>
</evidence>
<protein>
    <submittedName>
        <fullName evidence="7">Cell division protein FtsI (Penicillin-binding protein 3)</fullName>
    </submittedName>
</protein>
<keyword evidence="2" id="KW-0645">Protease</keyword>
<dbReference type="PANTHER" id="PTHR30627:SF1">
    <property type="entry name" value="PEPTIDOGLYCAN D,D-TRANSPEPTIDASE FTSI"/>
    <property type="match status" value="1"/>
</dbReference>
<keyword evidence="4" id="KW-0812">Transmembrane</keyword>
<comment type="subcellular location">
    <subcellularLocation>
        <location evidence="1">Membrane</location>
    </subcellularLocation>
</comment>
<dbReference type="InterPro" id="IPR036138">
    <property type="entry name" value="PBP_dimer_sf"/>
</dbReference>
<dbReference type="GO" id="GO:0051301">
    <property type="term" value="P:cell division"/>
    <property type="evidence" value="ECO:0007669"/>
    <property type="project" value="UniProtKB-KW"/>
</dbReference>
<dbReference type="Gene3D" id="3.90.1310.10">
    <property type="entry name" value="Penicillin-binding protein 2a (Domain 2)"/>
    <property type="match status" value="1"/>
</dbReference>
<keyword evidence="2" id="KW-0378">Hydrolase</keyword>
<keyword evidence="4" id="KW-1133">Transmembrane helix</keyword>
<dbReference type="GO" id="GO:0071555">
    <property type="term" value="P:cell wall organization"/>
    <property type="evidence" value="ECO:0007669"/>
    <property type="project" value="TreeGrafter"/>
</dbReference>
<keyword evidence="7" id="KW-0132">Cell division</keyword>
<keyword evidence="7" id="KW-0131">Cell cycle</keyword>
<evidence type="ECO:0000259" key="6">
    <source>
        <dbReference type="Pfam" id="PF03717"/>
    </source>
</evidence>
<evidence type="ECO:0000313" key="8">
    <source>
        <dbReference type="Proteomes" id="UP000183076"/>
    </source>
</evidence>
<keyword evidence="3 4" id="KW-0472">Membrane</keyword>
<proteinExistence type="predicted"/>
<dbReference type="InterPro" id="IPR001460">
    <property type="entry name" value="PCN-bd_Tpept"/>
</dbReference>
<dbReference type="RefSeq" id="WP_074634503.1">
    <property type="nucleotide sequence ID" value="NZ_CP160849.1"/>
</dbReference>
<dbReference type="InterPro" id="IPR005311">
    <property type="entry name" value="PBP_dimer"/>
</dbReference>